<proteinExistence type="predicted"/>
<protein>
    <submittedName>
        <fullName evidence="1">Uncharacterized protein</fullName>
    </submittedName>
</protein>
<reference evidence="1 2" key="1">
    <citation type="submission" date="2020-08" db="EMBL/GenBank/DDBJ databases">
        <title>Genome public.</title>
        <authorList>
            <person name="Liu C."/>
            <person name="Sun Q."/>
        </authorList>
    </citation>
    <scope>NUCLEOTIDE SEQUENCE [LARGE SCALE GENOMIC DNA]</scope>
    <source>
        <strain evidence="1 2">NSJ-56</strain>
    </source>
</reference>
<dbReference type="Proteomes" id="UP000646484">
    <property type="component" value="Unassembled WGS sequence"/>
</dbReference>
<dbReference type="RefSeq" id="WP_186976108.1">
    <property type="nucleotide sequence ID" value="NZ_JACOOH010000004.1"/>
</dbReference>
<gene>
    <name evidence="1" type="ORF">H8S64_11075</name>
</gene>
<sequence>MNEKITIEDGILFFPLKVFRRIEPLLKECFGFSRELIKEEIEHLVASLPLLENDFQDSKFAKYWCSLDSDGMKGCYFDRAAFLMDTDLCLCFEAGGDETNLFKLDPKVKNERDDIEYTLLFLGLLYNRLAYAEMDRSNCTLKPDKYIIQSSIITGDNKEIVESYDFTENVQINNIHNRQQDMLKLYRFMLTSEQPITLRGKDHKAITLTCAQSWLVELLENEFIKNWGLNRNRTRQEILQEVDELLEESKRRVKDVDDKTKMPSGKDPLVNILAYGTYKLLQHHPSFASPENAPTRITATQVECIIRYLNYLEIPYCENAHDLQESLDTLLRKLQKQNFQPDLHSYTFGASPVHFSK</sequence>
<accession>A0ABR7D2B4</accession>
<comment type="caution">
    <text evidence="1">The sequence shown here is derived from an EMBL/GenBank/DDBJ whole genome shotgun (WGS) entry which is preliminary data.</text>
</comment>
<keyword evidence="2" id="KW-1185">Reference proteome</keyword>
<name>A0ABR7D2B4_9BACT</name>
<evidence type="ECO:0000313" key="2">
    <source>
        <dbReference type="Proteomes" id="UP000646484"/>
    </source>
</evidence>
<dbReference type="EMBL" id="JACOOH010000004">
    <property type="protein sequence ID" value="MBC5621640.1"/>
    <property type="molecule type" value="Genomic_DNA"/>
</dbReference>
<organism evidence="1 2">
    <name type="scientific">Butyricimonas hominis</name>
    <dbReference type="NCBI Taxonomy" id="2763032"/>
    <lineage>
        <taxon>Bacteria</taxon>
        <taxon>Pseudomonadati</taxon>
        <taxon>Bacteroidota</taxon>
        <taxon>Bacteroidia</taxon>
        <taxon>Bacteroidales</taxon>
        <taxon>Odoribacteraceae</taxon>
        <taxon>Butyricimonas</taxon>
    </lineage>
</organism>
<evidence type="ECO:0000313" key="1">
    <source>
        <dbReference type="EMBL" id="MBC5621640.1"/>
    </source>
</evidence>